<evidence type="ECO:0000256" key="1">
    <source>
        <dbReference type="SAM" id="MobiDB-lite"/>
    </source>
</evidence>
<keyword evidence="3" id="KW-1185">Reference proteome</keyword>
<dbReference type="RefSeq" id="XP_058329676.1">
    <property type="nucleotide sequence ID" value="XM_058476786.1"/>
</dbReference>
<dbReference type="OrthoDB" id="4147798at2759"/>
<comment type="caution">
    <text evidence="2">The sequence shown here is derived from an EMBL/GenBank/DDBJ whole genome shotgun (WGS) entry which is preliminary data.</text>
</comment>
<dbReference type="Proteomes" id="UP001150941">
    <property type="component" value="Unassembled WGS sequence"/>
</dbReference>
<evidence type="ECO:0000313" key="3">
    <source>
        <dbReference type="Proteomes" id="UP001150941"/>
    </source>
</evidence>
<dbReference type="EMBL" id="JAPQKS010000005">
    <property type="protein sequence ID" value="KAJ5226265.1"/>
    <property type="molecule type" value="Genomic_DNA"/>
</dbReference>
<reference evidence="2" key="2">
    <citation type="journal article" date="2023" name="IMA Fungus">
        <title>Comparative genomic study of the Penicillium genus elucidates a diverse pangenome and 15 lateral gene transfer events.</title>
        <authorList>
            <person name="Petersen C."/>
            <person name="Sorensen T."/>
            <person name="Nielsen M.R."/>
            <person name="Sondergaard T.E."/>
            <person name="Sorensen J.L."/>
            <person name="Fitzpatrick D.A."/>
            <person name="Frisvad J.C."/>
            <person name="Nielsen K.L."/>
        </authorList>
    </citation>
    <scope>NUCLEOTIDE SEQUENCE</scope>
    <source>
        <strain evidence="2">IBT 19713</strain>
    </source>
</reference>
<protein>
    <submittedName>
        <fullName evidence="2">Uncharacterized protein</fullName>
    </submittedName>
</protein>
<feature type="compositionally biased region" description="Basic residues" evidence="1">
    <location>
        <begin position="1"/>
        <end position="16"/>
    </location>
</feature>
<organism evidence="2 3">
    <name type="scientific">Penicillium chermesinum</name>
    <dbReference type="NCBI Taxonomy" id="63820"/>
    <lineage>
        <taxon>Eukaryota</taxon>
        <taxon>Fungi</taxon>
        <taxon>Dikarya</taxon>
        <taxon>Ascomycota</taxon>
        <taxon>Pezizomycotina</taxon>
        <taxon>Eurotiomycetes</taxon>
        <taxon>Eurotiomycetidae</taxon>
        <taxon>Eurotiales</taxon>
        <taxon>Aspergillaceae</taxon>
        <taxon>Penicillium</taxon>
    </lineage>
</organism>
<dbReference type="AlphaFoldDB" id="A0A9W9TM84"/>
<evidence type="ECO:0000313" key="2">
    <source>
        <dbReference type="EMBL" id="KAJ5226265.1"/>
    </source>
</evidence>
<sequence>MGQRHNRRRTRPRSSQHHFLPAVNQPSRSPLLISSSIWGPKTSQVDLSSSIGNTPGCTQSRASGPVSAPIWHYRYTAWEIRESTQRTDGSQTEQCRLFGGEPGDDDSLCYRMLEFFGGLDYIDPARHSTLGD</sequence>
<gene>
    <name evidence="2" type="ORF">N7468_007490</name>
</gene>
<name>A0A9W9TM84_9EURO</name>
<proteinExistence type="predicted"/>
<feature type="region of interest" description="Disordered" evidence="1">
    <location>
        <begin position="1"/>
        <end position="27"/>
    </location>
</feature>
<dbReference type="GeneID" id="83204089"/>
<reference evidence="2" key="1">
    <citation type="submission" date="2022-11" db="EMBL/GenBank/DDBJ databases">
        <authorList>
            <person name="Petersen C."/>
        </authorList>
    </citation>
    <scope>NUCLEOTIDE SEQUENCE</scope>
    <source>
        <strain evidence="2">IBT 19713</strain>
    </source>
</reference>
<accession>A0A9W9TM84</accession>